<evidence type="ECO:0000259" key="9">
    <source>
        <dbReference type="Pfam" id="PF00999"/>
    </source>
</evidence>
<keyword evidence="5 8" id="KW-1133">Transmembrane helix</keyword>
<dbReference type="EMBL" id="BAABIL010000765">
    <property type="protein sequence ID" value="GAA4662865.1"/>
    <property type="molecule type" value="Genomic_DNA"/>
</dbReference>
<evidence type="ECO:0000256" key="2">
    <source>
        <dbReference type="ARBA" id="ARBA00022448"/>
    </source>
</evidence>
<feature type="transmembrane region" description="Helical" evidence="8">
    <location>
        <begin position="200"/>
        <end position="219"/>
    </location>
</feature>
<dbReference type="InterPro" id="IPR006153">
    <property type="entry name" value="Cation/H_exchanger_TM"/>
</dbReference>
<feature type="transmembrane region" description="Helical" evidence="8">
    <location>
        <begin position="294"/>
        <end position="312"/>
    </location>
</feature>
<comment type="caution">
    <text evidence="10">The sequence shown here is derived from an EMBL/GenBank/DDBJ whole genome shotgun (WGS) entry which is preliminary data.</text>
</comment>
<evidence type="ECO:0000256" key="5">
    <source>
        <dbReference type="ARBA" id="ARBA00022989"/>
    </source>
</evidence>
<keyword evidence="11" id="KW-1185">Reference proteome</keyword>
<gene>
    <name evidence="10" type="ORF">GCM10023225_34880</name>
</gene>
<evidence type="ECO:0000313" key="11">
    <source>
        <dbReference type="Proteomes" id="UP001501195"/>
    </source>
</evidence>
<evidence type="ECO:0000256" key="7">
    <source>
        <dbReference type="ARBA" id="ARBA00023136"/>
    </source>
</evidence>
<dbReference type="PANTHER" id="PTHR32507:SF8">
    <property type="entry name" value="CNH1P"/>
    <property type="match status" value="1"/>
</dbReference>
<dbReference type="RefSeq" id="WP_345714154.1">
    <property type="nucleotide sequence ID" value="NZ_BAABIL010000765.1"/>
</dbReference>
<name>A0ABP8VGV4_9ACTN</name>
<feature type="transmembrane region" description="Helical" evidence="8">
    <location>
        <begin position="379"/>
        <end position="403"/>
    </location>
</feature>
<proteinExistence type="predicted"/>
<evidence type="ECO:0000256" key="4">
    <source>
        <dbReference type="ARBA" id="ARBA00022692"/>
    </source>
</evidence>
<evidence type="ECO:0000256" key="1">
    <source>
        <dbReference type="ARBA" id="ARBA00004651"/>
    </source>
</evidence>
<keyword evidence="7 8" id="KW-0472">Membrane</keyword>
<organism evidence="10 11">
    <name type="scientific">Kineococcus glutinatus</name>
    <dbReference type="NCBI Taxonomy" id="1070872"/>
    <lineage>
        <taxon>Bacteria</taxon>
        <taxon>Bacillati</taxon>
        <taxon>Actinomycetota</taxon>
        <taxon>Actinomycetes</taxon>
        <taxon>Kineosporiales</taxon>
        <taxon>Kineosporiaceae</taxon>
        <taxon>Kineococcus</taxon>
    </lineage>
</organism>
<evidence type="ECO:0000256" key="8">
    <source>
        <dbReference type="SAM" id="Phobius"/>
    </source>
</evidence>
<feature type="transmembrane region" description="Helical" evidence="8">
    <location>
        <begin position="6"/>
        <end position="25"/>
    </location>
</feature>
<evidence type="ECO:0000313" key="10">
    <source>
        <dbReference type="EMBL" id="GAA4662865.1"/>
    </source>
</evidence>
<feature type="transmembrane region" description="Helical" evidence="8">
    <location>
        <begin position="239"/>
        <end position="268"/>
    </location>
</feature>
<evidence type="ECO:0000256" key="6">
    <source>
        <dbReference type="ARBA" id="ARBA00023065"/>
    </source>
</evidence>
<dbReference type="PANTHER" id="PTHR32507">
    <property type="entry name" value="NA(+)/H(+) ANTIPORTER 1"/>
    <property type="match status" value="1"/>
</dbReference>
<reference evidence="11" key="1">
    <citation type="journal article" date="2019" name="Int. J. Syst. Evol. Microbiol.">
        <title>The Global Catalogue of Microorganisms (GCM) 10K type strain sequencing project: providing services to taxonomists for standard genome sequencing and annotation.</title>
        <authorList>
            <consortium name="The Broad Institute Genomics Platform"/>
            <consortium name="The Broad Institute Genome Sequencing Center for Infectious Disease"/>
            <person name="Wu L."/>
            <person name="Ma J."/>
        </authorList>
    </citation>
    <scope>NUCLEOTIDE SEQUENCE [LARGE SCALE GENOMIC DNA]</scope>
    <source>
        <strain evidence="11">JCM 18126</strain>
    </source>
</reference>
<feature type="transmembrane region" description="Helical" evidence="8">
    <location>
        <begin position="169"/>
        <end position="193"/>
    </location>
</feature>
<keyword evidence="3" id="KW-0050">Antiport</keyword>
<feature type="transmembrane region" description="Helical" evidence="8">
    <location>
        <begin position="318"/>
        <end position="338"/>
    </location>
</feature>
<protein>
    <submittedName>
        <fullName evidence="10">Cation:proton antiporter</fullName>
    </submittedName>
</protein>
<keyword evidence="2" id="KW-0813">Transport</keyword>
<feature type="transmembrane region" description="Helical" evidence="8">
    <location>
        <begin position="32"/>
        <end position="49"/>
    </location>
</feature>
<feature type="transmembrane region" description="Helical" evidence="8">
    <location>
        <begin position="350"/>
        <end position="367"/>
    </location>
</feature>
<dbReference type="Proteomes" id="UP001501195">
    <property type="component" value="Unassembled WGS sequence"/>
</dbReference>
<feature type="transmembrane region" description="Helical" evidence="8">
    <location>
        <begin position="61"/>
        <end position="80"/>
    </location>
</feature>
<dbReference type="Pfam" id="PF00999">
    <property type="entry name" value="Na_H_Exchanger"/>
    <property type="match status" value="1"/>
</dbReference>
<accession>A0ABP8VGV4</accession>
<keyword evidence="6" id="KW-0406">Ion transport</keyword>
<feature type="domain" description="Cation/H+ exchanger transmembrane" evidence="9">
    <location>
        <begin position="15"/>
        <end position="403"/>
    </location>
</feature>
<comment type="subcellular location">
    <subcellularLocation>
        <location evidence="1">Cell membrane</location>
        <topology evidence="1">Multi-pass membrane protein</topology>
    </subcellularLocation>
</comment>
<feature type="transmembrane region" description="Helical" evidence="8">
    <location>
        <begin position="92"/>
        <end position="115"/>
    </location>
</feature>
<keyword evidence="4 8" id="KW-0812">Transmembrane</keyword>
<sequence>MSLPAVVYALAGASALLAALLPRLLHDKPFSLPMAFLGVGVLLGLVPGLPEVDPAAHPDAALHVTELVVIISLIGAGIAIDRPVGWRRWATTWRLLVVVMPVSIALTALAGWAVAGLPLAAALLLGAALAPTDPVLASDVQVGEPAADAGSEDEVRFALTSEAGLNDGAAFPVVHLAVALSLAAGAGLGGVVGHWVLEDVLWRGAVGLAVGMGMGQLLGRLFFRARLRVLRLADDVEGFTALAITFLAYGVAELLHGYGFVAVFVAAVTIKSLERSHGAHEVAHGFVEQVERMLTAWLLLLLGAAMADGLLAALTWQLALVGVLLVVVVRPVVGVLSLAGTDAGPWERRVIGVFGVRGIGSLYYLAYAVGEGDFPGAQLWAAGGFAVALSVVLHGLTATPVVARLDAARERLVADAPHDDTGRIHV</sequence>
<evidence type="ECO:0000256" key="3">
    <source>
        <dbReference type="ARBA" id="ARBA00022449"/>
    </source>
</evidence>